<dbReference type="Proteomes" id="UP000054845">
    <property type="component" value="Unassembled WGS sequence"/>
</dbReference>
<dbReference type="InterPro" id="IPR050700">
    <property type="entry name" value="YIM1/Zinc_Alcohol_DH_Fams"/>
</dbReference>
<dbReference type="STRING" id="401625.A0A0P1B8W8"/>
<evidence type="ECO:0000313" key="3">
    <source>
        <dbReference type="EMBL" id="CEH12404.1"/>
    </source>
</evidence>
<evidence type="ECO:0000313" key="4">
    <source>
        <dbReference type="Proteomes" id="UP000054845"/>
    </source>
</evidence>
<feature type="domain" description="Enoyl reductase (ER)" evidence="2">
    <location>
        <begin position="1968"/>
        <end position="2293"/>
    </location>
</feature>
<feature type="region of interest" description="Disordered" evidence="1">
    <location>
        <begin position="1930"/>
        <end position="1960"/>
    </location>
</feature>
<feature type="compositionally biased region" description="Polar residues" evidence="1">
    <location>
        <begin position="1312"/>
        <end position="1322"/>
    </location>
</feature>
<feature type="compositionally biased region" description="Basic and acidic residues" evidence="1">
    <location>
        <begin position="1129"/>
        <end position="1140"/>
    </location>
</feature>
<feature type="compositionally biased region" description="Low complexity" evidence="1">
    <location>
        <begin position="1055"/>
        <end position="1069"/>
    </location>
</feature>
<dbReference type="InterPro" id="IPR011032">
    <property type="entry name" value="GroES-like_sf"/>
</dbReference>
<feature type="compositionally biased region" description="Low complexity" evidence="1">
    <location>
        <begin position="699"/>
        <end position="713"/>
    </location>
</feature>
<feature type="compositionally biased region" description="Basic and acidic residues" evidence="1">
    <location>
        <begin position="674"/>
        <end position="684"/>
    </location>
</feature>
<feature type="region of interest" description="Disordered" evidence="1">
    <location>
        <begin position="826"/>
        <end position="855"/>
    </location>
</feature>
<feature type="region of interest" description="Disordered" evidence="1">
    <location>
        <begin position="959"/>
        <end position="1227"/>
    </location>
</feature>
<feature type="compositionally biased region" description="Polar residues" evidence="1">
    <location>
        <begin position="12"/>
        <end position="31"/>
    </location>
</feature>
<feature type="region of interest" description="Disordered" evidence="1">
    <location>
        <begin position="1296"/>
        <end position="1366"/>
    </location>
</feature>
<feature type="region of interest" description="Disordered" evidence="1">
    <location>
        <begin position="1839"/>
        <end position="1863"/>
    </location>
</feature>
<feature type="compositionally biased region" description="Polar residues" evidence="1">
    <location>
        <begin position="280"/>
        <end position="290"/>
    </location>
</feature>
<protein>
    <submittedName>
        <fullName evidence="3">Zinc-binding oxidoreductase</fullName>
    </submittedName>
</protein>
<feature type="compositionally biased region" description="Basic residues" evidence="1">
    <location>
        <begin position="1611"/>
        <end position="1627"/>
    </location>
</feature>
<dbReference type="InterPro" id="IPR036291">
    <property type="entry name" value="NAD(P)-bd_dom_sf"/>
</dbReference>
<feature type="compositionally biased region" description="Basic and acidic residues" evidence="1">
    <location>
        <begin position="320"/>
        <end position="334"/>
    </location>
</feature>
<sequence>MGRRSMLDSILNRPSQSYTAPDPNLTSSSRSRTPRGWQAPSDLPNAPNAPSSILSGSMFSKGTLGRTKGASVGGSVTGGSLRFGRKKKNSIIDDGASSIAPPSTVADSVTGERRRSRWWEGSLRGLGKSGGSRAPSITGESIFSEPAEPSSGRAAGWAGVGAGATDSSRRRHGTFSEYGEPSGSRSRMASPSPVPPLPQHDLSALRAMNGNTGPAQAGRLATQGVAPLGQPDPALARSRSPPPPSQSGSVRSSSAKRDGKRLSTASSPDLQAQAARQRQSSKGQDASQDWSAFIASMNGPQNVNGRVQSFAVAASASSAKDAKVQRRRSAAERVRRELEQDALADQASRDPGVVHQDLLARAAAQVIGQSAPLESAAELVDQQGMQSYAGLRPGSVIGEASESRSVSSLATSHPPARPEAAHTQPLDQRAWAVQQHAAALNAVAPSNGSVHTLAVHQHLQSHAQAVAQAAPASSEVPQTSAAGQPPRPGSSASLHRDLSPSPPLAQGKDDESQSSGEESQSGTESEESDETAPRQVPMLDALVEEDEDSSSAGGHEMRPRSPPVPQARHSAFAAALKKSNVAGTNVAAEVNQQATSVTPAISVEDVPNQALLKGHRPIAEVTREETDSESEESLSEEGPITQGALASTASAESIAPSLPPKPSQEQSAEVFPAEQRDSDRKAESDAEDLDTTDSEAASRKSSGASGPASRASSIRPGTLPRRLSDLSLGASFAISNMLRGSRAPSQASSSRRMRMRDGDSDSGGERSEDDAELRAKAQLESERLRSIKVGDDFFGDSLAGMLDTFDRRNWSDTTIDRLGLDASAKQQEAARTGNTNRASIIQNSGKGSNAESSVHERLIQIRQQRAELSQNAAGNVAETKSLESGIAPSFAAAWLLNQADDKSVRSRADLLASTHTSNSASHARQASAASAGTLDSVGSPAEQYKSLFAGSAWQSEASSAAAKPPVSVLDRPRPRGAKPLDMGGVEIRQGRLEADSPAKASPPPEDTRSTLPASLSAALFKTPPREGSLAGSSSADDSATTMTPADTKSKDKPAPAKSALKPKPSKSLADTLFNFGSPGKDEKREKKSRRGGASKATFANDDKDDSKNDEGQETAKAPPSAWAKKERKIAKAERSAERKAQLAQGTGNVQSSEPFKGDSLANPAPDKVQSSNQQPDPLERSTDLNLSLQGPDALYRVSSGLTSPGDSSTDGFESANEFVTPDVTPREDPLNRAAFLTLPKLAVATSADTLPASQASPSLPSATSAYLDAPESPQSPRALPSFASTLKFTTAPDLFALNDDQSSKPSAGAASLSPSNEDSVQSADIPAPASAPLATPALRRETVGDSPMEDLWSGESALSTNISTPSASDVLVSHAPLFDQRAPAVNKGKGKEVEPALESQTVPPSQPAAVVDEDGTLNKKLPMPPVPSFENAVAPETLPDDTTPLAINRPEPTFGSRTPQAREQSEPHYVNLIPPTPPALESRPSFGASRPPATESLAEDNDTAAEVGRPGVLRRSSSTKSTSRKRSSIAASEPGEETAGSSFTIARSASTSTKHPVSYQVYTGKGLSLPPGLVATTVASSARRTSSVPVASSDVPHATSAEAAPLMERKRSSKKAGKEKSSHRKAKPAAPDAPPVPKIPTLPSAPGSVRDEDVLSSVGTRTESNAGSQLSASRSASPSGSPSPAPSISAPGSVVSSAAGSAVSDGSYSRLYAPHPRKIRTLSAGPSGQARTAVMSAINEWESSPISEYAAPSPVQNDASPTSLNPVGSYGRGPSPVPVSGGLSSGHASVYNSVPASMASRSNSSIVIGATPALVRSAPIGAATDAYLPVPRSRLSMDGASSPVHFGDRRGSASPATQSVDGHGRYYPESAASRESGWSASQSAMSLPAVPTASYRPKDPVRSQNTIDDRLYARTTMNTVSVASGAFMQEAKSHSKRRSIDAPAGPLAGSGASRTSSEVPEHLQDELGQTTMALSSHTPPPRKLTSTQVLCQVIAVAIDEFDRTVLREKVRSGSAYGFVPGRSFSGRVMETGWEVKKVRRGDVIFGLQTAKKSGALAEFMVIEQNLIAKAPEDCLTTEQIAALPATGVMSYQLMQNHCSQVPRGARILILNAHDGIGLLTMQECAPLGLIVVAQCPASVSDGVAVCEANGAHEVVIGEPLWAINSLHESSFDLVVDTVGGRRIYDAARRILANGGQFTTCFGDEHTSANPNLRSHLRSLRRSFFKKDRKNIGYEWVGTDQGEDCQEALEAVRVAAQRGDVCPRLRSILPFADAPRAFDPVIRGVEEEPGAVVVRVS</sequence>
<dbReference type="PANTHER" id="PTHR11695:SF294">
    <property type="entry name" value="RETICULON-4-INTERACTING PROTEIN 1, MITOCHONDRIAL"/>
    <property type="match status" value="1"/>
</dbReference>
<feature type="region of interest" description="Disordered" evidence="1">
    <location>
        <begin position="399"/>
        <end position="427"/>
    </location>
</feature>
<feature type="compositionally biased region" description="Acidic residues" evidence="1">
    <location>
        <begin position="626"/>
        <end position="635"/>
    </location>
</feature>
<feature type="compositionally biased region" description="Low complexity" evidence="1">
    <location>
        <begin position="1766"/>
        <end position="1783"/>
    </location>
</feature>
<feature type="region of interest" description="Disordered" evidence="1">
    <location>
        <begin position="1749"/>
        <end position="1783"/>
    </location>
</feature>
<reference evidence="3 4" key="1">
    <citation type="submission" date="2014-09" db="EMBL/GenBank/DDBJ databases">
        <authorList>
            <person name="Magalhaes I.L.F."/>
            <person name="Oliveira U."/>
            <person name="Santos F.R."/>
            <person name="Vidigal T.H.D.A."/>
            <person name="Brescovit A.D."/>
            <person name="Santos A.J."/>
        </authorList>
    </citation>
    <scope>NUCLEOTIDE SEQUENCE [LARGE SCALE GENOMIC DNA]</scope>
</reference>
<feature type="region of interest" description="Disordered" evidence="1">
    <location>
        <begin position="734"/>
        <end position="777"/>
    </location>
</feature>
<feature type="compositionally biased region" description="Polar residues" evidence="1">
    <location>
        <begin position="1539"/>
        <end position="1555"/>
    </location>
</feature>
<dbReference type="SUPFAM" id="SSF51735">
    <property type="entry name" value="NAD(P)-binding Rossmann-fold domains"/>
    <property type="match status" value="1"/>
</dbReference>
<dbReference type="InterPro" id="IPR020843">
    <property type="entry name" value="ER"/>
</dbReference>
<feature type="region of interest" description="Disordered" evidence="1">
    <location>
        <begin position="1"/>
        <end position="299"/>
    </location>
</feature>
<proteinExistence type="predicted"/>
<feature type="compositionally biased region" description="Polar residues" evidence="1">
    <location>
        <begin position="832"/>
        <end position="852"/>
    </location>
</feature>
<feature type="compositionally biased region" description="Polar residues" evidence="1">
    <location>
        <begin position="1143"/>
        <end position="1153"/>
    </location>
</feature>
<dbReference type="PANTHER" id="PTHR11695">
    <property type="entry name" value="ALCOHOL DEHYDROGENASE RELATED"/>
    <property type="match status" value="1"/>
</dbReference>
<feature type="compositionally biased region" description="Low complexity" evidence="1">
    <location>
        <begin position="461"/>
        <end position="478"/>
    </location>
</feature>
<feature type="compositionally biased region" description="Polar residues" evidence="1">
    <location>
        <begin position="1199"/>
        <end position="1211"/>
    </location>
</feature>
<evidence type="ECO:0000256" key="1">
    <source>
        <dbReference type="SAM" id="MobiDB-lite"/>
    </source>
</evidence>
<dbReference type="EMBL" id="CCYA01000149">
    <property type="protein sequence ID" value="CEH12404.1"/>
    <property type="molecule type" value="Genomic_DNA"/>
</dbReference>
<dbReference type="InterPro" id="IPR013154">
    <property type="entry name" value="ADH-like_N"/>
</dbReference>
<feature type="region of interest" description="Disordered" evidence="1">
    <location>
        <begin position="1249"/>
        <end position="1281"/>
    </location>
</feature>
<feature type="region of interest" description="Disordered" evidence="1">
    <location>
        <begin position="1578"/>
        <end position="1731"/>
    </location>
</feature>
<evidence type="ECO:0000259" key="2">
    <source>
        <dbReference type="SMART" id="SM00829"/>
    </source>
</evidence>
<feature type="region of interest" description="Disordered" evidence="1">
    <location>
        <begin position="914"/>
        <end position="936"/>
    </location>
</feature>
<feature type="compositionally biased region" description="Low complexity" evidence="1">
    <location>
        <begin position="1326"/>
        <end position="1337"/>
    </location>
</feature>
<dbReference type="SUPFAM" id="SSF50129">
    <property type="entry name" value="GroES-like"/>
    <property type="match status" value="1"/>
</dbReference>
<dbReference type="Pfam" id="PF13602">
    <property type="entry name" value="ADH_zinc_N_2"/>
    <property type="match status" value="1"/>
</dbReference>
<feature type="compositionally biased region" description="Polar residues" evidence="1">
    <location>
        <begin position="1754"/>
        <end position="1765"/>
    </location>
</feature>
<feature type="compositionally biased region" description="Pro residues" evidence="1">
    <location>
        <begin position="1631"/>
        <end position="1640"/>
    </location>
</feature>
<feature type="compositionally biased region" description="Low complexity" evidence="1">
    <location>
        <begin position="1578"/>
        <end position="1593"/>
    </location>
</feature>
<dbReference type="Gene3D" id="3.90.180.10">
    <property type="entry name" value="Medium-chain alcohol dehydrogenases, catalytic domain"/>
    <property type="match status" value="1"/>
</dbReference>
<feature type="compositionally biased region" description="Low complexity" evidence="1">
    <location>
        <begin position="1942"/>
        <end position="1953"/>
    </location>
</feature>
<feature type="compositionally biased region" description="Low complexity" evidence="1">
    <location>
        <begin position="513"/>
        <end position="523"/>
    </location>
</feature>
<dbReference type="GO" id="GO:0016491">
    <property type="term" value="F:oxidoreductase activity"/>
    <property type="evidence" value="ECO:0007669"/>
    <property type="project" value="InterPro"/>
</dbReference>
<feature type="compositionally biased region" description="Polar residues" evidence="1">
    <location>
        <begin position="1356"/>
        <end position="1366"/>
    </location>
</feature>
<organism evidence="3 4">
    <name type="scientific">Ceraceosorus bombacis</name>
    <dbReference type="NCBI Taxonomy" id="401625"/>
    <lineage>
        <taxon>Eukaryota</taxon>
        <taxon>Fungi</taxon>
        <taxon>Dikarya</taxon>
        <taxon>Basidiomycota</taxon>
        <taxon>Ustilaginomycotina</taxon>
        <taxon>Exobasidiomycetes</taxon>
        <taxon>Ceraceosorales</taxon>
        <taxon>Ceraceosoraceae</taxon>
        <taxon>Ceraceosorus</taxon>
    </lineage>
</organism>
<feature type="compositionally biased region" description="Low complexity" evidence="1">
    <location>
        <begin position="914"/>
        <end position="931"/>
    </location>
</feature>
<accession>A0A0P1B8W8</accession>
<dbReference type="Pfam" id="PF08240">
    <property type="entry name" value="ADH_N"/>
    <property type="match status" value="1"/>
</dbReference>
<feature type="compositionally biased region" description="Low complexity" evidence="1">
    <location>
        <begin position="1030"/>
        <end position="1046"/>
    </location>
</feature>
<keyword evidence="4" id="KW-1185">Reference proteome</keyword>
<feature type="region of interest" description="Disordered" evidence="1">
    <location>
        <begin position="312"/>
        <end position="334"/>
    </location>
</feature>
<feature type="region of interest" description="Disordered" evidence="1">
    <location>
        <begin position="605"/>
        <end position="722"/>
    </location>
</feature>
<dbReference type="GO" id="GO:0005739">
    <property type="term" value="C:mitochondrion"/>
    <property type="evidence" value="ECO:0007669"/>
    <property type="project" value="TreeGrafter"/>
</dbReference>
<feature type="compositionally biased region" description="Low complexity" evidence="1">
    <location>
        <begin position="739"/>
        <end position="750"/>
    </location>
</feature>
<feature type="compositionally biased region" description="Low complexity" evidence="1">
    <location>
        <begin position="1666"/>
        <end position="1709"/>
    </location>
</feature>
<name>A0A0P1B8W8_9BASI</name>
<dbReference type="Gene3D" id="3.40.50.720">
    <property type="entry name" value="NAD(P)-binding Rossmann-like Domain"/>
    <property type="match status" value="1"/>
</dbReference>
<feature type="compositionally biased region" description="Polar residues" evidence="1">
    <location>
        <begin position="48"/>
        <end position="60"/>
    </location>
</feature>
<feature type="compositionally biased region" description="Low complexity" evidence="1">
    <location>
        <begin position="1249"/>
        <end position="1265"/>
    </location>
</feature>
<dbReference type="SMART" id="SM00829">
    <property type="entry name" value="PKS_ER"/>
    <property type="match status" value="1"/>
</dbReference>
<feature type="compositionally biased region" description="Basic and acidic residues" evidence="1">
    <location>
        <begin position="1100"/>
        <end position="1110"/>
    </location>
</feature>
<feature type="region of interest" description="Disordered" evidence="1">
    <location>
        <begin position="461"/>
        <end position="569"/>
    </location>
</feature>
<feature type="region of interest" description="Disordered" evidence="1">
    <location>
        <begin position="1382"/>
        <end position="1556"/>
    </location>
</feature>
<feature type="compositionally biased region" description="Basic and acidic residues" evidence="1">
    <location>
        <begin position="755"/>
        <end position="777"/>
    </location>
</feature>
<dbReference type="OrthoDB" id="201656at2759"/>